<protein>
    <recommendedName>
        <fullName evidence="5">Solute carrier family 2, facilitated glucose transporter member 5</fullName>
    </recommendedName>
    <alternativeName>
        <fullName evidence="13">Fructose transporter</fullName>
    </alternativeName>
    <alternativeName>
        <fullName evidence="12">Glucose transporter type 5, small intestine</fullName>
    </alternativeName>
</protein>
<organism evidence="16 17">
    <name type="scientific">Anolis carolinensis</name>
    <name type="common">Green anole</name>
    <name type="synonym">American chameleon</name>
    <dbReference type="NCBI Taxonomy" id="28377"/>
    <lineage>
        <taxon>Eukaryota</taxon>
        <taxon>Metazoa</taxon>
        <taxon>Chordata</taxon>
        <taxon>Craniata</taxon>
        <taxon>Vertebrata</taxon>
        <taxon>Euteleostomi</taxon>
        <taxon>Lepidosauria</taxon>
        <taxon>Squamata</taxon>
        <taxon>Bifurcata</taxon>
        <taxon>Unidentata</taxon>
        <taxon>Episquamata</taxon>
        <taxon>Toxicofera</taxon>
        <taxon>Iguania</taxon>
        <taxon>Dactyloidae</taxon>
        <taxon>Anolis</taxon>
    </lineage>
</organism>
<dbReference type="InterPro" id="IPR005828">
    <property type="entry name" value="MFS_sugar_transport-like"/>
</dbReference>
<feature type="transmembrane region" description="Helical" evidence="14">
    <location>
        <begin position="63"/>
        <end position="87"/>
    </location>
</feature>
<dbReference type="GO" id="GO:0046323">
    <property type="term" value="P:D-glucose import"/>
    <property type="evidence" value="ECO:0000318"/>
    <property type="project" value="GO_Central"/>
</dbReference>
<dbReference type="Bgee" id="ENSACAG00000005467">
    <property type="expression patterns" value="Expressed in kidney and 2 other cell types or tissues"/>
</dbReference>
<feature type="transmembrane region" description="Helical" evidence="14">
    <location>
        <begin position="21"/>
        <end position="43"/>
    </location>
</feature>
<dbReference type="Gene3D" id="1.20.1250.20">
    <property type="entry name" value="MFS general substrate transporter like domains"/>
    <property type="match status" value="1"/>
</dbReference>
<dbReference type="GO" id="GO:0042383">
    <property type="term" value="C:sarcolemma"/>
    <property type="evidence" value="ECO:0007669"/>
    <property type="project" value="UniProtKB-SubCell"/>
</dbReference>
<evidence type="ECO:0000256" key="6">
    <source>
        <dbReference type="ARBA" id="ARBA00022448"/>
    </source>
</evidence>
<accession>H9GA85</accession>
<keyword evidence="9 14" id="KW-0812">Transmembrane</keyword>
<dbReference type="eggNOG" id="KOG0569">
    <property type="taxonomic scope" value="Eukaryota"/>
</dbReference>
<evidence type="ECO:0000313" key="16">
    <source>
        <dbReference type="Ensembl" id="ENSACAP00000005342.4"/>
    </source>
</evidence>
<dbReference type="Ensembl" id="ENSACAT00000005459.4">
    <property type="protein sequence ID" value="ENSACAP00000005342.4"/>
    <property type="gene ID" value="ENSACAG00000005467.4"/>
</dbReference>
<dbReference type="PROSITE" id="PS00217">
    <property type="entry name" value="SUGAR_TRANSPORT_2"/>
    <property type="match status" value="1"/>
</dbReference>
<dbReference type="GO" id="GO:0070837">
    <property type="term" value="P:dehydroascorbic acid transport"/>
    <property type="evidence" value="ECO:0000318"/>
    <property type="project" value="GO_Central"/>
</dbReference>
<dbReference type="InterPro" id="IPR036259">
    <property type="entry name" value="MFS_trans_sf"/>
</dbReference>
<reference evidence="16" key="1">
    <citation type="submission" date="2009-12" db="EMBL/GenBank/DDBJ databases">
        <title>The Genome Sequence of Anolis carolinensis (Green Anole Lizard).</title>
        <authorList>
            <consortium name="The Genome Sequencing Platform"/>
            <person name="Di Palma F."/>
            <person name="Alfoldi J."/>
            <person name="Heiman D."/>
            <person name="Young S."/>
            <person name="Grabherr M."/>
            <person name="Johnson J."/>
            <person name="Lander E.S."/>
            <person name="Lindblad-Toh K."/>
        </authorList>
    </citation>
    <scope>NUCLEOTIDE SEQUENCE [LARGE SCALE GENOMIC DNA]</scope>
    <source>
        <strain evidence="16">JBL SC #1</strain>
    </source>
</reference>
<dbReference type="InterPro" id="IPR005829">
    <property type="entry name" value="Sugar_transporter_CS"/>
</dbReference>
<dbReference type="InterPro" id="IPR020846">
    <property type="entry name" value="MFS_dom"/>
</dbReference>
<dbReference type="GO" id="GO:0005886">
    <property type="term" value="C:plasma membrane"/>
    <property type="evidence" value="ECO:0000318"/>
    <property type="project" value="GO_Central"/>
</dbReference>
<evidence type="ECO:0000256" key="13">
    <source>
        <dbReference type="ARBA" id="ARBA00031099"/>
    </source>
</evidence>
<feature type="domain" description="Major facilitator superfamily (MFS) profile" evidence="15">
    <location>
        <begin position="21"/>
        <end position="469"/>
    </location>
</feature>
<feature type="transmembrane region" description="Helical" evidence="14">
    <location>
        <begin position="345"/>
        <end position="367"/>
    </location>
</feature>
<evidence type="ECO:0000256" key="9">
    <source>
        <dbReference type="ARBA" id="ARBA00022692"/>
    </source>
</evidence>
<dbReference type="AlphaFoldDB" id="H9GA85"/>
<keyword evidence="8" id="KW-0762">Sugar transport</keyword>
<evidence type="ECO:0000313" key="17">
    <source>
        <dbReference type="Proteomes" id="UP000001646"/>
    </source>
</evidence>
<evidence type="ECO:0000256" key="1">
    <source>
        <dbReference type="ARBA" id="ARBA00000590"/>
    </source>
</evidence>
<feature type="transmembrane region" description="Helical" evidence="14">
    <location>
        <begin position="373"/>
        <end position="392"/>
    </location>
</feature>
<feature type="transmembrane region" description="Helical" evidence="14">
    <location>
        <begin position="319"/>
        <end position="338"/>
    </location>
</feature>
<evidence type="ECO:0000256" key="11">
    <source>
        <dbReference type="ARBA" id="ARBA00023136"/>
    </source>
</evidence>
<proteinExistence type="inferred from homology"/>
<evidence type="ECO:0000256" key="14">
    <source>
        <dbReference type="SAM" id="Phobius"/>
    </source>
</evidence>
<dbReference type="SUPFAM" id="SSF103473">
    <property type="entry name" value="MFS general substrate transporter"/>
    <property type="match status" value="1"/>
</dbReference>
<evidence type="ECO:0000256" key="12">
    <source>
        <dbReference type="ARBA" id="ARBA00029961"/>
    </source>
</evidence>
<dbReference type="STRING" id="28377.ENSACAP00000005342"/>
<keyword evidence="6" id="KW-0813">Transport</keyword>
<dbReference type="Pfam" id="PF00083">
    <property type="entry name" value="Sugar_tr"/>
    <property type="match status" value="1"/>
</dbReference>
<feature type="transmembrane region" description="Helical" evidence="14">
    <location>
        <begin position="413"/>
        <end position="436"/>
    </location>
</feature>
<dbReference type="HOGENOM" id="CLU_001265_30_11_1"/>
<evidence type="ECO:0000256" key="8">
    <source>
        <dbReference type="ARBA" id="ARBA00022597"/>
    </source>
</evidence>
<reference evidence="16" key="3">
    <citation type="submission" date="2025-09" db="UniProtKB">
        <authorList>
            <consortium name="Ensembl"/>
        </authorList>
    </citation>
    <scope>IDENTIFICATION</scope>
</reference>
<dbReference type="GeneTree" id="ENSGT00940000165145"/>
<reference evidence="16" key="2">
    <citation type="submission" date="2025-08" db="UniProtKB">
        <authorList>
            <consortium name="Ensembl"/>
        </authorList>
    </citation>
    <scope>IDENTIFICATION</scope>
</reference>
<dbReference type="GO" id="GO:0005353">
    <property type="term" value="F:fructose transmembrane transporter activity"/>
    <property type="evidence" value="ECO:0007669"/>
    <property type="project" value="UniProtKB-ARBA"/>
</dbReference>
<dbReference type="PANTHER" id="PTHR23503:SF54">
    <property type="entry name" value="MAJOR FACILITATOR SUPERFAMILY (MFS) PROFILE DOMAIN-CONTAINING PROTEIN"/>
    <property type="match status" value="1"/>
</dbReference>
<feature type="transmembrane region" description="Helical" evidence="14">
    <location>
        <begin position="188"/>
        <end position="209"/>
    </location>
</feature>
<evidence type="ECO:0000256" key="10">
    <source>
        <dbReference type="ARBA" id="ARBA00022989"/>
    </source>
</evidence>
<dbReference type="InterPro" id="IPR045263">
    <property type="entry name" value="GLUT"/>
</dbReference>
<keyword evidence="17" id="KW-1185">Reference proteome</keyword>
<keyword evidence="10 14" id="KW-1133">Transmembrane helix</keyword>
<dbReference type="PROSITE" id="PS50850">
    <property type="entry name" value="MFS"/>
    <property type="match status" value="1"/>
</dbReference>
<name>H9GA85_ANOCA</name>
<feature type="transmembrane region" description="Helical" evidence="14">
    <location>
        <begin position="280"/>
        <end position="299"/>
    </location>
</feature>
<evidence type="ECO:0000256" key="7">
    <source>
        <dbReference type="ARBA" id="ARBA00022475"/>
    </source>
</evidence>
<dbReference type="Proteomes" id="UP000001646">
    <property type="component" value="Unplaced"/>
</dbReference>
<evidence type="ECO:0000256" key="3">
    <source>
        <dbReference type="ARBA" id="ARBA00004651"/>
    </source>
</evidence>
<feature type="transmembrane region" description="Helical" evidence="14">
    <location>
        <begin position="99"/>
        <end position="119"/>
    </location>
</feature>
<sequence>MSPSSSTFWDAIQYRKLLQMILVLGIGGTFQAGFQVSMITFTSPHVKAFLNTTFQDPISPETLTFLWSSVVSIFAFGGLLGSIASGYLATKYGKKRCLLGNNLAVLAASLLLASSRWAASFELILAGRFLCGFCTGLAVPLHPQYLGEVSPKSLRGFANATASAFWSLGKVCGQVTGQREVLGSADRWPFLMAFSGLPALVQLLTLPFFPESPPDLFLRRGDEQRSREAMKAYWGAGKPWQIQEEMEDLWRQKASGGPSSAGGPGACWALFRERSLRRQLCLLTLLTTAVQLSGIQAIYSYTFEVLTAAGFKEDVIPSLSVGLSAFELLSALLCSAVIERFGRRVLLWGGYWVMASVLAGLTLTLSFQHLQPWIPYCSLGLIFGYVFSFGMGPAGATASVRMEIFDQASRPSSFVFSAVLNWLGTLSIGLVFPFIVVRGTYLCQTFSITRNNSNNNYTPLSLLQKTQSS</sequence>
<comment type="catalytic activity">
    <reaction evidence="1">
        <text>D-fructose(out) = D-fructose(in)</text>
        <dbReference type="Rhea" id="RHEA:60372"/>
        <dbReference type="ChEBI" id="CHEBI:37721"/>
    </reaction>
</comment>
<dbReference type="InParanoid" id="H9GA85"/>
<comment type="similarity">
    <text evidence="4">Belongs to the major facilitator superfamily. Sugar transporter (TC 2.A.1.1) family. Glucose transporter subfamily.</text>
</comment>
<dbReference type="FunFam" id="1.20.1250.20:FF:001511">
    <property type="entry name" value="Solute carrier family 2, facilitated glucose transporter member 5"/>
    <property type="match status" value="1"/>
</dbReference>
<evidence type="ECO:0000256" key="5">
    <source>
        <dbReference type="ARBA" id="ARBA00015973"/>
    </source>
</evidence>
<dbReference type="GO" id="GO:0055056">
    <property type="term" value="F:D-glucose transmembrane transporter activity"/>
    <property type="evidence" value="ECO:0000318"/>
    <property type="project" value="GO_Central"/>
</dbReference>
<keyword evidence="11 14" id="KW-0472">Membrane</keyword>
<dbReference type="GO" id="GO:1990539">
    <property type="term" value="P:fructose import across plasma membrane"/>
    <property type="evidence" value="ECO:0007669"/>
    <property type="project" value="UniProtKB-ARBA"/>
</dbReference>
<dbReference type="PANTHER" id="PTHR23503">
    <property type="entry name" value="SOLUTE CARRIER FAMILY 2"/>
    <property type="match status" value="1"/>
</dbReference>
<evidence type="ECO:0000256" key="2">
    <source>
        <dbReference type="ARBA" id="ARBA00004135"/>
    </source>
</evidence>
<evidence type="ECO:0000256" key="4">
    <source>
        <dbReference type="ARBA" id="ARBA00007004"/>
    </source>
</evidence>
<evidence type="ECO:0000259" key="15">
    <source>
        <dbReference type="PROSITE" id="PS50850"/>
    </source>
</evidence>
<keyword evidence="7" id="KW-1003">Cell membrane</keyword>
<comment type="subcellular location">
    <subcellularLocation>
        <location evidence="2">Cell membrane</location>
        <location evidence="2">Sarcolemma</location>
    </subcellularLocation>
    <subcellularLocation>
        <location evidence="3">Cell membrane</location>
        <topology evidence="3">Multi-pass membrane protein</topology>
    </subcellularLocation>
</comment>